<proteinExistence type="predicted"/>
<protein>
    <submittedName>
        <fullName evidence="3">Uncharacterized protein</fullName>
    </submittedName>
</protein>
<feature type="signal peptide" evidence="2">
    <location>
        <begin position="1"/>
        <end position="21"/>
    </location>
</feature>
<reference evidence="3 4" key="1">
    <citation type="submission" date="2016-10" db="EMBL/GenBank/DDBJ databases">
        <authorList>
            <person name="de Groot N.N."/>
        </authorList>
    </citation>
    <scope>NUCLEOTIDE SEQUENCE [LARGE SCALE GENOMIC DNA]</scope>
    <source>
        <strain evidence="3 4">DSM 23609</strain>
    </source>
</reference>
<evidence type="ECO:0000313" key="4">
    <source>
        <dbReference type="Proteomes" id="UP000199771"/>
    </source>
</evidence>
<dbReference type="Proteomes" id="UP000199771">
    <property type="component" value="Unassembled WGS sequence"/>
</dbReference>
<gene>
    <name evidence="3" type="ORF">SAMN04488120_10867</name>
</gene>
<evidence type="ECO:0000256" key="1">
    <source>
        <dbReference type="SAM" id="MobiDB-lite"/>
    </source>
</evidence>
<dbReference type="STRING" id="1076937.SAMN04488120_10867"/>
<keyword evidence="2" id="KW-0732">Signal</keyword>
<dbReference type="RefSeq" id="WP_091534081.1">
    <property type="nucleotide sequence ID" value="NZ_FOOC01000008.1"/>
</dbReference>
<keyword evidence="4" id="KW-1185">Reference proteome</keyword>
<accession>A0A1I2JJT0</accession>
<evidence type="ECO:0000256" key="2">
    <source>
        <dbReference type="SAM" id="SignalP"/>
    </source>
</evidence>
<feature type="chain" id="PRO_5011441302" evidence="2">
    <location>
        <begin position="22"/>
        <end position="101"/>
    </location>
</feature>
<feature type="region of interest" description="Disordered" evidence="1">
    <location>
        <begin position="73"/>
        <end position="101"/>
    </location>
</feature>
<evidence type="ECO:0000313" key="3">
    <source>
        <dbReference type="EMBL" id="SFF55102.1"/>
    </source>
</evidence>
<organism evidence="3 4">
    <name type="scientific">Fontimonas thermophila</name>
    <dbReference type="NCBI Taxonomy" id="1076937"/>
    <lineage>
        <taxon>Bacteria</taxon>
        <taxon>Pseudomonadati</taxon>
        <taxon>Pseudomonadota</taxon>
        <taxon>Gammaproteobacteria</taxon>
        <taxon>Nevskiales</taxon>
        <taxon>Nevskiaceae</taxon>
        <taxon>Fontimonas</taxon>
    </lineage>
</organism>
<dbReference type="AlphaFoldDB" id="A0A1I2JJT0"/>
<name>A0A1I2JJT0_9GAMM</name>
<dbReference type="EMBL" id="FOOC01000008">
    <property type="protein sequence ID" value="SFF55102.1"/>
    <property type="molecule type" value="Genomic_DNA"/>
</dbReference>
<sequence length="101" mass="10253">MKQCLLSSILLGSVVASTAHAHPGADSFLGASLGHAQVAGGTAGGDSQGYKFFLGSQGRLFGGELGCVNVAELGGGPNQRQSPGRGPQDVRPQRRHLSLTP</sequence>